<dbReference type="PANTHER" id="PTHR11069">
    <property type="entry name" value="GLUCOSYLCERAMIDASE"/>
    <property type="match status" value="1"/>
</dbReference>
<sequence length="480" mass="53657">MIATLSPRQLFLLLLTCGMISTGALCVAAQPKAYVTAARTELRLQETNSPTWVAYAQPRENQACVFLDPDKTFQTILGFGGAITDAAAETFSKLPPEKQKEILRAYFSPQDGIAYSLIRTTIHSCDFSSGSYTYVSDGDTTLASFSIAPDLKFRIPLIRLALETAGKPLPVYLSPWSPPAWMKDSKKMVQGGKLLPEFYETWARYFVRTIEEYEKAGIPIWGLSVQNEPMAVQRWESCLYTAEAERDFIKNHLGPTLKKSGLGEKKIIAWDHNRDLIYQRASVLLSDPEAASYVWGLGFHWYETWTGSPMMFENLSRVKEAFPNINLLFTEGCVEGFDAKRISDWSLGERYGRSLMGDLNAGAVGWTDWNILLDETGGPNHVGNFCFAPIHANTKTGEIQYTNSYYYLGHFSKFVLSGAKRVATSVNRQDLLASAFLNPDGSLVAVVMNTSDKPLDYTFWMKGKATDIKALPRSISTFIF</sequence>
<accession>A0A0R2RJE4</accession>
<evidence type="ECO:0000313" key="9">
    <source>
        <dbReference type="Proteomes" id="UP000051269"/>
    </source>
</evidence>
<evidence type="ECO:0000256" key="2">
    <source>
        <dbReference type="ARBA" id="ARBA00022729"/>
    </source>
</evidence>
<dbReference type="GO" id="GO:0004348">
    <property type="term" value="F:glucosylceramidase activity"/>
    <property type="evidence" value="ECO:0007669"/>
    <property type="project" value="InterPro"/>
</dbReference>
<proteinExistence type="inferred from homology"/>
<feature type="chain" id="PRO_5006422816" evidence="5">
    <location>
        <begin position="29"/>
        <end position="480"/>
    </location>
</feature>
<name>A0A0R2RJE4_9BACT</name>
<protein>
    <submittedName>
        <fullName evidence="8">Glycosyl hydrolase</fullName>
    </submittedName>
</protein>
<dbReference type="PANTHER" id="PTHR11069:SF23">
    <property type="entry name" value="LYSOSOMAL ACID GLUCOSYLCERAMIDASE"/>
    <property type="match status" value="1"/>
</dbReference>
<evidence type="ECO:0000256" key="4">
    <source>
        <dbReference type="RuleBase" id="RU361188"/>
    </source>
</evidence>
<dbReference type="InterPro" id="IPR013780">
    <property type="entry name" value="Glyco_hydro_b"/>
</dbReference>
<dbReference type="InterPro" id="IPR033452">
    <property type="entry name" value="GH30_C"/>
</dbReference>
<evidence type="ECO:0000256" key="5">
    <source>
        <dbReference type="SAM" id="SignalP"/>
    </source>
</evidence>
<gene>
    <name evidence="8" type="ORF">ABR82_04850</name>
</gene>
<keyword evidence="4" id="KW-0326">Glycosidase</keyword>
<dbReference type="GO" id="GO:0016020">
    <property type="term" value="C:membrane"/>
    <property type="evidence" value="ECO:0007669"/>
    <property type="project" value="GOC"/>
</dbReference>
<dbReference type="SUPFAM" id="SSF51445">
    <property type="entry name" value="(Trans)glycosidases"/>
    <property type="match status" value="1"/>
</dbReference>
<dbReference type="InterPro" id="IPR017853">
    <property type="entry name" value="GH"/>
</dbReference>
<organism evidence="8 9">
    <name type="scientific">Verrucomicrobia subdivision 6 bacterium BACL9 MAG-120507-bin52</name>
    <dbReference type="NCBI Taxonomy" id="1655590"/>
    <lineage>
        <taxon>Bacteria</taxon>
        <taxon>Pseudomonadati</taxon>
        <taxon>Verrucomicrobiota</taxon>
        <taxon>Verrucomicrobiia</taxon>
        <taxon>Verrucomicrobiales</taxon>
        <taxon>Verrucomicrobia subdivision 6</taxon>
    </lineage>
</organism>
<dbReference type="InterPro" id="IPR033453">
    <property type="entry name" value="Glyco_hydro_30_TIM-barrel"/>
</dbReference>
<comment type="caution">
    <text evidence="8">The sequence shown here is derived from an EMBL/GenBank/DDBJ whole genome shotgun (WGS) entry which is preliminary data.</text>
</comment>
<dbReference type="EMBL" id="LIBO01000029">
    <property type="protein sequence ID" value="KRO62841.1"/>
    <property type="molecule type" value="Genomic_DNA"/>
</dbReference>
<evidence type="ECO:0000256" key="1">
    <source>
        <dbReference type="ARBA" id="ARBA00005382"/>
    </source>
</evidence>
<dbReference type="Gene3D" id="2.60.40.1180">
    <property type="entry name" value="Golgi alpha-mannosidase II"/>
    <property type="match status" value="1"/>
</dbReference>
<dbReference type="Proteomes" id="UP000051269">
    <property type="component" value="Unassembled WGS sequence"/>
</dbReference>
<dbReference type="Pfam" id="PF17189">
    <property type="entry name" value="Glyco_hydro_30C"/>
    <property type="match status" value="1"/>
</dbReference>
<feature type="signal peptide" evidence="5">
    <location>
        <begin position="1"/>
        <end position="28"/>
    </location>
</feature>
<feature type="domain" description="Glycosyl hydrolase family 30 TIM-barrel" evidence="6">
    <location>
        <begin position="76"/>
        <end position="415"/>
    </location>
</feature>
<dbReference type="Pfam" id="PF02055">
    <property type="entry name" value="Glyco_hydro_30"/>
    <property type="match status" value="1"/>
</dbReference>
<evidence type="ECO:0000259" key="7">
    <source>
        <dbReference type="Pfam" id="PF17189"/>
    </source>
</evidence>
<dbReference type="InterPro" id="IPR001139">
    <property type="entry name" value="Glyco_hydro_30"/>
</dbReference>
<dbReference type="PRINTS" id="PR00843">
    <property type="entry name" value="GLHYDRLASE30"/>
</dbReference>
<feature type="domain" description="Glycosyl hydrolase family 30 beta sandwich" evidence="7">
    <location>
        <begin position="418"/>
        <end position="478"/>
    </location>
</feature>
<reference evidence="8 9" key="1">
    <citation type="submission" date="2015-10" db="EMBL/GenBank/DDBJ databases">
        <title>Metagenome-Assembled Genomes uncover a global brackish microbiome.</title>
        <authorList>
            <person name="Hugerth L.W."/>
            <person name="Larsson J."/>
            <person name="Alneberg J."/>
            <person name="Lindh M.V."/>
            <person name="Legrand C."/>
            <person name="Pinhassi J."/>
            <person name="Andersson A.F."/>
        </authorList>
    </citation>
    <scope>NUCLEOTIDE SEQUENCE [LARGE SCALE GENOMIC DNA]</scope>
    <source>
        <strain evidence="8">BACL18 MAG-120507-bin52</strain>
    </source>
</reference>
<evidence type="ECO:0000313" key="8">
    <source>
        <dbReference type="EMBL" id="KRO62841.1"/>
    </source>
</evidence>
<dbReference type="GO" id="GO:0006680">
    <property type="term" value="P:glucosylceramide catabolic process"/>
    <property type="evidence" value="ECO:0007669"/>
    <property type="project" value="TreeGrafter"/>
</dbReference>
<keyword evidence="3 4" id="KW-0378">Hydrolase</keyword>
<evidence type="ECO:0000259" key="6">
    <source>
        <dbReference type="Pfam" id="PF02055"/>
    </source>
</evidence>
<dbReference type="Gene3D" id="3.20.20.80">
    <property type="entry name" value="Glycosidases"/>
    <property type="match status" value="1"/>
</dbReference>
<dbReference type="AlphaFoldDB" id="A0A0R2RJE4"/>
<keyword evidence="2 5" id="KW-0732">Signal</keyword>
<comment type="similarity">
    <text evidence="1 4">Belongs to the glycosyl hydrolase 30 family.</text>
</comment>
<evidence type="ECO:0000256" key="3">
    <source>
        <dbReference type="ARBA" id="ARBA00022801"/>
    </source>
</evidence>